<proteinExistence type="predicted"/>
<feature type="compositionally biased region" description="Low complexity" evidence="1">
    <location>
        <begin position="26"/>
        <end position="41"/>
    </location>
</feature>
<dbReference type="EMBL" id="FJUX01000017">
    <property type="protein sequence ID" value="CZS94192.1"/>
    <property type="molecule type" value="Genomic_DNA"/>
</dbReference>
<gene>
    <name evidence="2" type="ORF">RAG0_04248</name>
</gene>
<keyword evidence="3" id="KW-1185">Reference proteome</keyword>
<evidence type="ECO:0000256" key="1">
    <source>
        <dbReference type="SAM" id="MobiDB-lite"/>
    </source>
</evidence>
<organism evidence="2 3">
    <name type="scientific">Rhynchosporium agropyri</name>
    <dbReference type="NCBI Taxonomy" id="914238"/>
    <lineage>
        <taxon>Eukaryota</taxon>
        <taxon>Fungi</taxon>
        <taxon>Dikarya</taxon>
        <taxon>Ascomycota</taxon>
        <taxon>Pezizomycotina</taxon>
        <taxon>Leotiomycetes</taxon>
        <taxon>Helotiales</taxon>
        <taxon>Ploettnerulaceae</taxon>
        <taxon>Rhynchosporium</taxon>
    </lineage>
</organism>
<evidence type="ECO:0000313" key="3">
    <source>
        <dbReference type="Proteomes" id="UP000178912"/>
    </source>
</evidence>
<sequence length="106" mass="12304">MGIVKFLRQLCCLFPAYEDQEKPSHLAPLPTTATTQPSLPAGSSRRIRTEAAFRRHFAEVTKVTNLNPKEGSETFARHFAREYERGGKFWRDYERLDPLPPHCRWS</sequence>
<dbReference type="AlphaFoldDB" id="A0A1E1K865"/>
<protein>
    <submittedName>
        <fullName evidence="2">Uncharacterized protein</fullName>
    </submittedName>
</protein>
<name>A0A1E1K865_9HELO</name>
<feature type="region of interest" description="Disordered" evidence="1">
    <location>
        <begin position="22"/>
        <end position="45"/>
    </location>
</feature>
<dbReference type="OrthoDB" id="10520467at2759"/>
<accession>A0A1E1K865</accession>
<evidence type="ECO:0000313" key="2">
    <source>
        <dbReference type="EMBL" id="CZS94192.1"/>
    </source>
</evidence>
<reference evidence="3" key="1">
    <citation type="submission" date="2016-03" db="EMBL/GenBank/DDBJ databases">
        <authorList>
            <person name="Guldener U."/>
        </authorList>
    </citation>
    <scope>NUCLEOTIDE SEQUENCE [LARGE SCALE GENOMIC DNA]</scope>
    <source>
        <strain evidence="3">04CH-RAC-A.6.1</strain>
    </source>
</reference>
<dbReference type="Proteomes" id="UP000178912">
    <property type="component" value="Unassembled WGS sequence"/>
</dbReference>